<evidence type="ECO:0000259" key="10">
    <source>
        <dbReference type="PROSITE" id="PS51462"/>
    </source>
</evidence>
<evidence type="ECO:0000256" key="4">
    <source>
        <dbReference type="ARBA" id="ARBA00012381"/>
    </source>
</evidence>
<proteinExistence type="inferred from homology"/>
<comment type="cofactor">
    <cofactor evidence="1">
        <name>Mg(2+)</name>
        <dbReference type="ChEBI" id="CHEBI:18420"/>
    </cofactor>
</comment>
<evidence type="ECO:0000256" key="9">
    <source>
        <dbReference type="ARBA" id="ARBA00023679"/>
    </source>
</evidence>
<dbReference type="GO" id="GO:0016787">
    <property type="term" value="F:hydrolase activity"/>
    <property type="evidence" value="ECO:0007669"/>
    <property type="project" value="UniProtKB-KW"/>
</dbReference>
<evidence type="ECO:0000256" key="7">
    <source>
        <dbReference type="ARBA" id="ARBA00022842"/>
    </source>
</evidence>
<reference evidence="11 12" key="1">
    <citation type="submission" date="2023-07" db="EMBL/GenBank/DDBJ databases">
        <title>Sequencing the genomes of 1000 actinobacteria strains.</title>
        <authorList>
            <person name="Klenk H.-P."/>
        </authorList>
    </citation>
    <scope>NUCLEOTIDE SEQUENCE [LARGE SCALE GENOMIC DNA]</scope>
    <source>
        <strain evidence="11 12">DSM 44508</strain>
    </source>
</reference>
<dbReference type="PROSITE" id="PS51462">
    <property type="entry name" value="NUDIX"/>
    <property type="match status" value="1"/>
</dbReference>
<comment type="cofactor">
    <cofactor evidence="2">
        <name>Zn(2+)</name>
        <dbReference type="ChEBI" id="CHEBI:29105"/>
    </cofactor>
</comment>
<dbReference type="EC" id="3.6.1.22" evidence="4"/>
<keyword evidence="5" id="KW-0479">Metal-binding</keyword>
<evidence type="ECO:0000256" key="5">
    <source>
        <dbReference type="ARBA" id="ARBA00022723"/>
    </source>
</evidence>
<evidence type="ECO:0000256" key="8">
    <source>
        <dbReference type="ARBA" id="ARBA00023027"/>
    </source>
</evidence>
<evidence type="ECO:0000256" key="6">
    <source>
        <dbReference type="ARBA" id="ARBA00022801"/>
    </source>
</evidence>
<evidence type="ECO:0000256" key="1">
    <source>
        <dbReference type="ARBA" id="ARBA00001946"/>
    </source>
</evidence>
<dbReference type="InterPro" id="IPR000086">
    <property type="entry name" value="NUDIX_hydrolase_dom"/>
</dbReference>
<feature type="domain" description="Nudix hydrolase" evidence="10">
    <location>
        <begin position="116"/>
        <end position="243"/>
    </location>
</feature>
<dbReference type="CDD" id="cd03429">
    <property type="entry name" value="NUDIX_NADH_pyrophosphatase_Nudt13"/>
    <property type="match status" value="1"/>
</dbReference>
<dbReference type="PANTHER" id="PTHR42904:SF6">
    <property type="entry name" value="NAD-CAPPED RNA HYDROLASE NUDT12"/>
    <property type="match status" value="1"/>
</dbReference>
<dbReference type="PANTHER" id="PTHR42904">
    <property type="entry name" value="NUDIX HYDROLASE, NUDC SUBFAMILY"/>
    <property type="match status" value="1"/>
</dbReference>
<keyword evidence="8" id="KW-0520">NAD</keyword>
<dbReference type="Proteomes" id="UP001183619">
    <property type="component" value="Unassembled WGS sequence"/>
</dbReference>
<comment type="similarity">
    <text evidence="3">Belongs to the Nudix hydrolase family. NudC subfamily.</text>
</comment>
<organism evidence="11 12">
    <name type="scientific">Corynebacterium felinum</name>
    <dbReference type="NCBI Taxonomy" id="131318"/>
    <lineage>
        <taxon>Bacteria</taxon>
        <taxon>Bacillati</taxon>
        <taxon>Actinomycetota</taxon>
        <taxon>Actinomycetes</taxon>
        <taxon>Mycobacteriales</taxon>
        <taxon>Corynebacteriaceae</taxon>
        <taxon>Corynebacterium</taxon>
    </lineage>
</organism>
<name>A0ABU2BC37_9CORY</name>
<dbReference type="InterPro" id="IPR015797">
    <property type="entry name" value="NUDIX_hydrolase-like_dom_sf"/>
</dbReference>
<keyword evidence="7" id="KW-0460">Magnesium</keyword>
<sequence>MTLKTTKTVDCYIFDEHGHTLVDAHGTPLLQPANPRRELFHTTINNTLVGVQRTTRTHHITPHGYHWQRCFTPEATHALALLRHREITRFHPETGAPLNFSGVAGIDITTTQEIFPRIDPAIICLIELHGQHRILLGKNRLRPHFHSLIAGYVGLGESLEDAARREVLEETGRRITALEYRGSQPWPFSGSIMVGFSALTVDEHPVAETDEELVDLQWFSRRQIVSGAVQLPGSGTIARRMIDSWVQQGSRE</sequence>
<accession>A0ABU2BC37</accession>
<comment type="caution">
    <text evidence="11">The sequence shown here is derived from an EMBL/GenBank/DDBJ whole genome shotgun (WGS) entry which is preliminary data.</text>
</comment>
<dbReference type="Pfam" id="PF00293">
    <property type="entry name" value="NUDIX"/>
    <property type="match status" value="1"/>
</dbReference>
<evidence type="ECO:0000256" key="2">
    <source>
        <dbReference type="ARBA" id="ARBA00001947"/>
    </source>
</evidence>
<evidence type="ECO:0000256" key="3">
    <source>
        <dbReference type="ARBA" id="ARBA00009595"/>
    </source>
</evidence>
<evidence type="ECO:0000313" key="11">
    <source>
        <dbReference type="EMBL" id="MDR7354949.1"/>
    </source>
</evidence>
<dbReference type="InterPro" id="IPR049734">
    <property type="entry name" value="NudC-like_C"/>
</dbReference>
<dbReference type="InterPro" id="IPR020084">
    <property type="entry name" value="NUDIX_hydrolase_CS"/>
</dbReference>
<dbReference type="SUPFAM" id="SSF55811">
    <property type="entry name" value="Nudix"/>
    <property type="match status" value="1"/>
</dbReference>
<dbReference type="Gene3D" id="3.90.79.10">
    <property type="entry name" value="Nucleoside Triphosphate Pyrophosphohydrolase"/>
    <property type="match status" value="1"/>
</dbReference>
<gene>
    <name evidence="11" type="ORF">J2S37_001487</name>
</gene>
<evidence type="ECO:0000313" key="12">
    <source>
        <dbReference type="Proteomes" id="UP001183619"/>
    </source>
</evidence>
<keyword evidence="6 11" id="KW-0378">Hydrolase</keyword>
<dbReference type="EMBL" id="JAVDYF010000001">
    <property type="protein sequence ID" value="MDR7354949.1"/>
    <property type="molecule type" value="Genomic_DNA"/>
</dbReference>
<keyword evidence="12" id="KW-1185">Reference proteome</keyword>
<protein>
    <recommendedName>
        <fullName evidence="4">NAD(+) diphosphatase</fullName>
        <ecNumber evidence="4">3.6.1.22</ecNumber>
    </recommendedName>
</protein>
<comment type="catalytic activity">
    <reaction evidence="9">
        <text>a 5'-end NAD(+)-phospho-ribonucleoside in mRNA + H2O = a 5'-end phospho-adenosine-phospho-ribonucleoside in mRNA + beta-nicotinamide D-ribonucleotide + 2 H(+)</text>
        <dbReference type="Rhea" id="RHEA:60876"/>
        <dbReference type="Rhea" id="RHEA-COMP:15698"/>
        <dbReference type="Rhea" id="RHEA-COMP:15719"/>
        <dbReference type="ChEBI" id="CHEBI:14649"/>
        <dbReference type="ChEBI" id="CHEBI:15377"/>
        <dbReference type="ChEBI" id="CHEBI:15378"/>
        <dbReference type="ChEBI" id="CHEBI:144029"/>
        <dbReference type="ChEBI" id="CHEBI:144051"/>
    </reaction>
    <physiologicalReaction direction="left-to-right" evidence="9">
        <dbReference type="Rhea" id="RHEA:60877"/>
    </physiologicalReaction>
</comment>
<dbReference type="InterPro" id="IPR050241">
    <property type="entry name" value="NAD-cap_RNA_hydrolase_NudC"/>
</dbReference>
<dbReference type="PROSITE" id="PS00893">
    <property type="entry name" value="NUDIX_BOX"/>
    <property type="match status" value="1"/>
</dbReference>
<dbReference type="RefSeq" id="WP_277104746.1">
    <property type="nucleotide sequence ID" value="NZ_BAAAJS010000047.1"/>
</dbReference>